<gene>
    <name evidence="1" type="ORF">QAD02_022202</name>
</gene>
<protein>
    <submittedName>
        <fullName evidence="1">Uncharacterized protein</fullName>
    </submittedName>
</protein>
<comment type="caution">
    <text evidence="1">The sequence shown here is derived from an EMBL/GenBank/DDBJ whole genome shotgun (WGS) entry which is preliminary data.</text>
</comment>
<evidence type="ECO:0000313" key="2">
    <source>
        <dbReference type="Proteomes" id="UP001239111"/>
    </source>
</evidence>
<name>A0ACC2PSE6_9HYME</name>
<accession>A0ACC2PSE6</accession>
<dbReference type="EMBL" id="CM056741">
    <property type="protein sequence ID" value="KAJ8686408.1"/>
    <property type="molecule type" value="Genomic_DNA"/>
</dbReference>
<evidence type="ECO:0000313" key="1">
    <source>
        <dbReference type="EMBL" id="KAJ8686408.1"/>
    </source>
</evidence>
<reference evidence="1" key="1">
    <citation type="submission" date="2023-04" db="EMBL/GenBank/DDBJ databases">
        <title>A chromosome-level genome assembly of the parasitoid wasp Eretmocerus hayati.</title>
        <authorList>
            <person name="Zhong Y."/>
            <person name="Liu S."/>
            <person name="Liu Y."/>
        </authorList>
    </citation>
    <scope>NUCLEOTIDE SEQUENCE</scope>
    <source>
        <strain evidence="1">ZJU_SS_LIU_2023</strain>
    </source>
</reference>
<keyword evidence="2" id="KW-1185">Reference proteome</keyword>
<sequence>MTIVDGSKADFGNGVQRLNTGLDENILAYGFRRSWVRTFFTYTAYILTVGILRLFFHWYPYLHLYATHRRCSLKDASKILIIDDYQGRYKTYFVKDVKIVAPHIPRPTGYTSIEIEETDVLGKLRGKNLKISLENGTKIEVPEYRAFWCKKKCYVWDVMKFEFSKLIGLDKYTYCSDLNAKKNHGLSKEEQTLQRTVYGTNEIIVPVQSVGVLLILEILNPFYIFQIFTLAVWLPEGYVYYSFAILCMSIFGITSSILQTRKNQISLRNTVASTEGVRVLRDSGELENISSAELVPGDIIELPRHKGMIVCDAVLLNGVCVVNESMLTGESVPVTKTSLQPRPVLYDSRECSQHTLFCGTTIIQTKSNGDKPVLARVIKTGLQTNKGSLVTAILYPPPVDFKFDQDSYKFILILSVIALCGFIYTVISKMEKGMPYLRIAAKALDLITIVVPPALPAVMTVGKLYAQARLKKQQIYCINTRAINVSGSINCICFDKTGTLTEDGLDMMGVVVKKDHSLMEPERSVSKLKDHLIFEGMLVCHSLTIIDDELSGDPLDVKMFESTGWQLELPEVCDSSEFGLQPMSVIKPPRTERRKSSGTTEIEILQQYQFSSTLQRMSVIMKIRGLNELRAYTKGSPEMILGLSRPESIPSDVSVTLHRYTEQGYRVIAVGYSRIDADLSQLQSLSRDDVERDIEFLGLIILENRLKVPTINVIKELRAANMKTIMITGDNIQTAVSVAKECGIISHVDVVVNVTVVPVTNKSKPDLIFHAQNSYLEQSVQRSVNTIESIEHGLSLPDYKFALTGTTWRLLREHYYDILPRICIRGAVFARMTSDQKQQLVVELMQLGYYVAMCGDGANDCGALRAAHVGISLSEAESSVASPFTSQLADIRCVPMVIKQGRAALVTSFGIFKFMINYSLTEFASTIILYTIDANLTDLEFLFIDLCLAVNLAFFFGKTEASQGQLVPRPPTTSILGFTTLFSLAGHMFLIVTFQLVGFYLVQHQSWFEPFIPPPPTDPEDSESYSCYENYTVFAISIFQYIILAVVFSRGEPYRRALYSNLGFVMSILVTLCLCIYVTVWPAVWVASLLKLKMPPVLNWRLVVLGLAGANLVASLVLERLIVEWAMERKLKPKLYRPDKSSKPHQRLEHQLRELEAAREWPKLSDEQPILPISPSALQVLNTSGSEQVVTENKKPSGDNGNSRGRLGDLQQGLDNPAFEDDGC</sequence>
<proteinExistence type="predicted"/>
<organism evidence="1 2">
    <name type="scientific">Eretmocerus hayati</name>
    <dbReference type="NCBI Taxonomy" id="131215"/>
    <lineage>
        <taxon>Eukaryota</taxon>
        <taxon>Metazoa</taxon>
        <taxon>Ecdysozoa</taxon>
        <taxon>Arthropoda</taxon>
        <taxon>Hexapoda</taxon>
        <taxon>Insecta</taxon>
        <taxon>Pterygota</taxon>
        <taxon>Neoptera</taxon>
        <taxon>Endopterygota</taxon>
        <taxon>Hymenoptera</taxon>
        <taxon>Apocrita</taxon>
        <taxon>Proctotrupomorpha</taxon>
        <taxon>Chalcidoidea</taxon>
        <taxon>Aphelinidae</taxon>
        <taxon>Aphelininae</taxon>
        <taxon>Eretmocerus</taxon>
    </lineage>
</organism>
<dbReference type="Proteomes" id="UP001239111">
    <property type="component" value="Chromosome 1"/>
</dbReference>